<organism evidence="2">
    <name type="scientific">bioreactor metagenome</name>
    <dbReference type="NCBI Taxonomy" id="1076179"/>
    <lineage>
        <taxon>unclassified sequences</taxon>
        <taxon>metagenomes</taxon>
        <taxon>ecological metagenomes</taxon>
    </lineage>
</organism>
<dbReference type="InterPro" id="IPR011256">
    <property type="entry name" value="Reg_factor_effector_dom_sf"/>
</dbReference>
<dbReference type="EMBL" id="VSSQ01075234">
    <property type="protein sequence ID" value="MPN25891.1"/>
    <property type="molecule type" value="Genomic_DNA"/>
</dbReference>
<dbReference type="SMART" id="SM00871">
    <property type="entry name" value="AraC_E_bind"/>
    <property type="match status" value="1"/>
</dbReference>
<accession>A0A645GG17</accession>
<feature type="domain" description="AraC effector-binding" evidence="1">
    <location>
        <begin position="1"/>
        <end position="155"/>
    </location>
</feature>
<dbReference type="AlphaFoldDB" id="A0A645GG17"/>
<name>A0A645GG17_9ZZZZ</name>
<evidence type="ECO:0000313" key="2">
    <source>
        <dbReference type="EMBL" id="MPN25891.1"/>
    </source>
</evidence>
<protein>
    <recommendedName>
        <fullName evidence="1">AraC effector-binding domain-containing protein</fullName>
    </recommendedName>
</protein>
<gene>
    <name evidence="2" type="ORF">SDC9_173309</name>
</gene>
<dbReference type="Gene3D" id="3.20.80.10">
    <property type="entry name" value="Regulatory factor, effector binding domain"/>
    <property type="match status" value="1"/>
</dbReference>
<comment type="caution">
    <text evidence="2">The sequence shown here is derived from an EMBL/GenBank/DDBJ whole genome shotgun (WGS) entry which is preliminary data.</text>
</comment>
<evidence type="ECO:0000259" key="1">
    <source>
        <dbReference type="SMART" id="SM00871"/>
    </source>
</evidence>
<dbReference type="InterPro" id="IPR010499">
    <property type="entry name" value="AraC_E-bd"/>
</dbReference>
<reference evidence="2" key="1">
    <citation type="submission" date="2019-08" db="EMBL/GenBank/DDBJ databases">
        <authorList>
            <person name="Kucharzyk K."/>
            <person name="Murdoch R.W."/>
            <person name="Higgins S."/>
            <person name="Loffler F."/>
        </authorList>
    </citation>
    <scope>NUCLEOTIDE SEQUENCE</scope>
</reference>
<proteinExistence type="predicted"/>
<sequence length="157" mass="18167">MEIKKCIKESFSVIGKEGSTKDGSDFVGRLWEDANNHFSVIKALAKKDENGNILGIWGLMSDFSRSLMPWEENFTKGLYLAGVEVMNNIEAPENWVKWTVPTFEYLYARVDKGYENSFSYVLNYMKTNDIKLEGAVFDYNCPEENGQLYLFFPIRRL</sequence>